<keyword evidence="6 10" id="KW-0472">Membrane</keyword>
<evidence type="ECO:0000256" key="7">
    <source>
        <dbReference type="ARBA" id="ARBA00023170"/>
    </source>
</evidence>
<feature type="domain" description="G-protein coupled receptors family 1 profile" evidence="11">
    <location>
        <begin position="45"/>
        <end position="299"/>
    </location>
</feature>
<evidence type="ECO:0000313" key="13">
    <source>
        <dbReference type="Proteomes" id="UP000472271"/>
    </source>
</evidence>
<dbReference type="Proteomes" id="UP000472271">
    <property type="component" value="Chromosome 21"/>
</dbReference>
<dbReference type="SUPFAM" id="SSF81321">
    <property type="entry name" value="Family A G protein-coupled receptor-like"/>
    <property type="match status" value="1"/>
</dbReference>
<accession>A0A673AZ85</accession>
<dbReference type="Gene3D" id="1.20.1070.10">
    <property type="entry name" value="Rhodopsin 7-helix transmembrane proteins"/>
    <property type="match status" value="1"/>
</dbReference>
<evidence type="ECO:0000256" key="5">
    <source>
        <dbReference type="ARBA" id="ARBA00023040"/>
    </source>
</evidence>
<keyword evidence="4 10" id="KW-1133">Transmembrane helix</keyword>
<protein>
    <submittedName>
        <fullName evidence="12">Trace amine-associated receptor 13c-like</fullName>
    </submittedName>
</protein>
<evidence type="ECO:0000256" key="4">
    <source>
        <dbReference type="ARBA" id="ARBA00022989"/>
    </source>
</evidence>
<evidence type="ECO:0000256" key="3">
    <source>
        <dbReference type="ARBA" id="ARBA00022692"/>
    </source>
</evidence>
<dbReference type="CDD" id="cd15055">
    <property type="entry name" value="7tmA_TAARs"/>
    <property type="match status" value="1"/>
</dbReference>
<dbReference type="PANTHER" id="PTHR24249:SF381">
    <property type="entry name" value="TRACE AMINE ASSOCIATED RECEPTOR 19P-RELATED"/>
    <property type="match status" value="1"/>
</dbReference>
<feature type="transmembrane region" description="Helical" evidence="10">
    <location>
        <begin position="287"/>
        <end position="306"/>
    </location>
</feature>
<evidence type="ECO:0000256" key="1">
    <source>
        <dbReference type="ARBA" id="ARBA00004651"/>
    </source>
</evidence>
<proteinExistence type="inferred from homology"/>
<evidence type="ECO:0000256" key="2">
    <source>
        <dbReference type="ARBA" id="ARBA00022475"/>
    </source>
</evidence>
<evidence type="ECO:0000256" key="6">
    <source>
        <dbReference type="ARBA" id="ARBA00023136"/>
    </source>
</evidence>
<keyword evidence="3 9" id="KW-0812">Transmembrane</keyword>
<reference evidence="12" key="3">
    <citation type="submission" date="2025-09" db="UniProtKB">
        <authorList>
            <consortium name="Ensembl"/>
        </authorList>
    </citation>
    <scope>IDENTIFICATION</scope>
</reference>
<evidence type="ECO:0000256" key="8">
    <source>
        <dbReference type="ARBA" id="ARBA00023224"/>
    </source>
</evidence>
<comment type="subcellular location">
    <subcellularLocation>
        <location evidence="1">Cell membrane</location>
        <topology evidence="1">Multi-pass membrane protein</topology>
    </subcellularLocation>
</comment>
<dbReference type="SMART" id="SM01381">
    <property type="entry name" value="7TM_GPCR_Srsx"/>
    <property type="match status" value="1"/>
</dbReference>
<keyword evidence="8 9" id="KW-0807">Transducer</keyword>
<feature type="transmembrane region" description="Helical" evidence="10">
    <location>
        <begin position="29"/>
        <end position="53"/>
    </location>
</feature>
<dbReference type="PANTHER" id="PTHR24249">
    <property type="entry name" value="HISTAMINE RECEPTOR-RELATED G-PROTEIN COUPLED RECEPTOR"/>
    <property type="match status" value="1"/>
</dbReference>
<dbReference type="InterPro" id="IPR000276">
    <property type="entry name" value="GPCR_Rhodpsn"/>
</dbReference>
<evidence type="ECO:0000256" key="9">
    <source>
        <dbReference type="RuleBase" id="RU000688"/>
    </source>
</evidence>
<feature type="transmembrane region" description="Helical" evidence="10">
    <location>
        <begin position="193"/>
        <end position="216"/>
    </location>
</feature>
<reference evidence="12" key="1">
    <citation type="submission" date="2019-06" db="EMBL/GenBank/DDBJ databases">
        <authorList>
            <consortium name="Wellcome Sanger Institute Data Sharing"/>
        </authorList>
    </citation>
    <scope>NUCLEOTIDE SEQUENCE [LARGE SCALE GENOMIC DNA]</scope>
</reference>
<dbReference type="InterPro" id="IPR050569">
    <property type="entry name" value="TAAR"/>
</dbReference>
<dbReference type="PROSITE" id="PS00237">
    <property type="entry name" value="G_PROTEIN_RECEP_F1_1"/>
    <property type="match status" value="1"/>
</dbReference>
<dbReference type="InterPro" id="IPR017452">
    <property type="entry name" value="GPCR_Rhodpsn_7TM"/>
</dbReference>
<dbReference type="GO" id="GO:0001594">
    <property type="term" value="F:trace-amine receptor activity"/>
    <property type="evidence" value="ECO:0007669"/>
    <property type="project" value="TreeGrafter"/>
</dbReference>
<feature type="transmembrane region" description="Helical" evidence="10">
    <location>
        <begin position="102"/>
        <end position="123"/>
    </location>
</feature>
<evidence type="ECO:0000259" key="11">
    <source>
        <dbReference type="PROSITE" id="PS50262"/>
    </source>
</evidence>
<feature type="transmembrane region" description="Helical" evidence="10">
    <location>
        <begin position="144"/>
        <end position="163"/>
    </location>
</feature>
<dbReference type="AlphaFoldDB" id="A0A673AZ85"/>
<comment type="similarity">
    <text evidence="9">Belongs to the G-protein coupled receptor 1 family.</text>
</comment>
<keyword evidence="13" id="KW-1185">Reference proteome</keyword>
<dbReference type="InParanoid" id="A0A673AZ85"/>
<dbReference type="GO" id="GO:0005886">
    <property type="term" value="C:plasma membrane"/>
    <property type="evidence" value="ECO:0007669"/>
    <property type="project" value="UniProtKB-SubCell"/>
</dbReference>
<reference evidence="12" key="2">
    <citation type="submission" date="2025-08" db="UniProtKB">
        <authorList>
            <consortium name="Ensembl"/>
        </authorList>
    </citation>
    <scope>IDENTIFICATION</scope>
</reference>
<evidence type="ECO:0000313" key="12">
    <source>
        <dbReference type="Ensembl" id="ENSSORP00005034950.1"/>
    </source>
</evidence>
<dbReference type="PRINTS" id="PR00237">
    <property type="entry name" value="GPCRRHODOPSN"/>
</dbReference>
<gene>
    <name evidence="12" type="primary">LOC115411983</name>
</gene>
<keyword evidence="7 9" id="KW-0675">Receptor</keyword>
<dbReference type="PROSITE" id="PS50262">
    <property type="entry name" value="G_PROTEIN_RECEP_F1_2"/>
    <property type="match status" value="1"/>
</dbReference>
<keyword evidence="5 9" id="KW-0297">G-protein coupled receptor</keyword>
<dbReference type="FunCoup" id="A0A673AZ85">
    <property type="interactions" value="25"/>
</dbReference>
<organism evidence="12 13">
    <name type="scientific">Sphaeramia orbicularis</name>
    <name type="common">orbiculate cardinalfish</name>
    <dbReference type="NCBI Taxonomy" id="375764"/>
    <lineage>
        <taxon>Eukaryota</taxon>
        <taxon>Metazoa</taxon>
        <taxon>Chordata</taxon>
        <taxon>Craniata</taxon>
        <taxon>Vertebrata</taxon>
        <taxon>Euteleostomi</taxon>
        <taxon>Actinopterygii</taxon>
        <taxon>Neopterygii</taxon>
        <taxon>Teleostei</taxon>
        <taxon>Neoteleostei</taxon>
        <taxon>Acanthomorphata</taxon>
        <taxon>Gobiaria</taxon>
        <taxon>Kurtiformes</taxon>
        <taxon>Apogonoidei</taxon>
        <taxon>Apogonidae</taxon>
        <taxon>Apogoninae</taxon>
        <taxon>Sphaeramia</taxon>
    </lineage>
</organism>
<dbReference type="Ensembl" id="ENSSORT00005035878.1">
    <property type="protein sequence ID" value="ENSSORP00005034950.1"/>
    <property type="gene ID" value="ENSSORG00005016470.1"/>
</dbReference>
<keyword evidence="2" id="KW-1003">Cell membrane</keyword>
<sequence>METLEEAQLCFPAVNNSCKKSTGSHLEAAITHTLLSLIFLLTVVLNLVVIIAISHFRQLHTTTNILLLSLAIADFLVGSVQMPQQMFYYGDCWLLGDFGCALYCSFGYIIVSVSVGNMVLISIDRYVAICDPMLYPTKVTMKRVQFSIYLCWIFSVLHGTWILRDFLQQPGRYNSCYGECVLIVHYADGVVDLVVTFLAPIIVITVLYMSVFVVVVSQARAMRSNVTSVAQRHSGTITAQKSELKAARTLGILVVVFLLCSSPYYIFTLAAENHSVEPSAADAQLWLLYFNSCLNPVIYAFCYPWFRKSIKHIVTLKILQPDSKDTNIL</sequence>
<evidence type="ECO:0000256" key="10">
    <source>
        <dbReference type="SAM" id="Phobius"/>
    </source>
</evidence>
<feature type="transmembrane region" description="Helical" evidence="10">
    <location>
        <begin position="250"/>
        <end position="267"/>
    </location>
</feature>
<name>A0A673AZ85_9TELE</name>
<feature type="transmembrane region" description="Helical" evidence="10">
    <location>
        <begin position="65"/>
        <end position="82"/>
    </location>
</feature>
<dbReference type="Pfam" id="PF00001">
    <property type="entry name" value="7tm_1"/>
    <property type="match status" value="1"/>
</dbReference>